<sequence length="102" mass="11090">MSRFCLGTLERILTTSVFEYSPFHHSQLSLGFAVAIIAFSSISHRGTVSTFDSLNICMSLQPWLHASPPSPTRLSASLTPPLGTSATRAWARPRQIAPCLST</sequence>
<dbReference type="Proteomes" id="UP000800092">
    <property type="component" value="Unassembled WGS sequence"/>
</dbReference>
<dbReference type="AlphaFoldDB" id="A0A6A6H8M3"/>
<reference evidence="1" key="1">
    <citation type="journal article" date="2020" name="Stud. Mycol.">
        <title>101 Dothideomycetes genomes: a test case for predicting lifestyles and emergence of pathogens.</title>
        <authorList>
            <person name="Haridas S."/>
            <person name="Albert R."/>
            <person name="Binder M."/>
            <person name="Bloem J."/>
            <person name="Labutti K."/>
            <person name="Salamov A."/>
            <person name="Andreopoulos B."/>
            <person name="Baker S."/>
            <person name="Barry K."/>
            <person name="Bills G."/>
            <person name="Bluhm B."/>
            <person name="Cannon C."/>
            <person name="Castanera R."/>
            <person name="Culley D."/>
            <person name="Daum C."/>
            <person name="Ezra D."/>
            <person name="Gonzalez J."/>
            <person name="Henrissat B."/>
            <person name="Kuo A."/>
            <person name="Liang C."/>
            <person name="Lipzen A."/>
            <person name="Lutzoni F."/>
            <person name="Magnuson J."/>
            <person name="Mondo S."/>
            <person name="Nolan M."/>
            <person name="Ohm R."/>
            <person name="Pangilinan J."/>
            <person name="Park H.-J."/>
            <person name="Ramirez L."/>
            <person name="Alfaro M."/>
            <person name="Sun H."/>
            <person name="Tritt A."/>
            <person name="Yoshinaga Y."/>
            <person name="Zwiers L.-H."/>
            <person name="Turgeon B."/>
            <person name="Goodwin S."/>
            <person name="Spatafora J."/>
            <person name="Crous P."/>
            <person name="Grigoriev I."/>
        </authorList>
    </citation>
    <scope>NUCLEOTIDE SEQUENCE</scope>
    <source>
        <strain evidence="1">Tuck. ex Michener</strain>
    </source>
</reference>
<protein>
    <submittedName>
        <fullName evidence="1">Uncharacterized protein</fullName>
    </submittedName>
</protein>
<organism evidence="1 2">
    <name type="scientific">Viridothelium virens</name>
    <name type="common">Speckled blister lichen</name>
    <name type="synonym">Trypethelium virens</name>
    <dbReference type="NCBI Taxonomy" id="1048519"/>
    <lineage>
        <taxon>Eukaryota</taxon>
        <taxon>Fungi</taxon>
        <taxon>Dikarya</taxon>
        <taxon>Ascomycota</taxon>
        <taxon>Pezizomycotina</taxon>
        <taxon>Dothideomycetes</taxon>
        <taxon>Dothideomycetes incertae sedis</taxon>
        <taxon>Trypetheliales</taxon>
        <taxon>Trypetheliaceae</taxon>
        <taxon>Viridothelium</taxon>
    </lineage>
</organism>
<evidence type="ECO:0000313" key="1">
    <source>
        <dbReference type="EMBL" id="KAF2234474.1"/>
    </source>
</evidence>
<accession>A0A6A6H8M3</accession>
<keyword evidence="2" id="KW-1185">Reference proteome</keyword>
<evidence type="ECO:0000313" key="2">
    <source>
        <dbReference type="Proteomes" id="UP000800092"/>
    </source>
</evidence>
<name>A0A6A6H8M3_VIRVR</name>
<dbReference type="EMBL" id="ML991798">
    <property type="protein sequence ID" value="KAF2234474.1"/>
    <property type="molecule type" value="Genomic_DNA"/>
</dbReference>
<proteinExistence type="predicted"/>
<gene>
    <name evidence="1" type="ORF">EV356DRAFT_151822</name>
</gene>